<sequence>MEDLDFNDTKMNYNLHPISYLNANANQYRNQENSLNSNNLNIHNSLPIPITLKQEPESASHSANSSRQDSLSVSTYDSLSLTPHSSVSVHDSPSQSFASTSISPPSGPDPGTAANPAKRKKTYKKIKAEDLKGPFRCLWNQCTNVYDTPEILYDHLCDDHVGRKSSNNLSLTCYWDNCLTKTIKRDHITSHLRVHVPLKPFHCELCPKSFKRPQDLKKHSKTHTQDHTQAKKLNKQLKQQSKSNNVSIINNILSEFNFDKASFFKKEPTYNSEMMHRLNNVEGQAFAAPQAPSVNSLYDAEKYFSTLNQSMDSFHQTFSYPQNTINNNHSSGHTQPQYQAQAQPQFHTPSVQSAQGAFGSYPSMANNYPRNNQFNYPVSSDFGGVSNFQKSSRVDADSQVDDVDALAIDLEKVSVSDLEKHKTMVKGVLSYLHEKMATSCNLYPQITAF</sequence>
<evidence type="ECO:0000256" key="6">
    <source>
        <dbReference type="ARBA" id="ARBA00022833"/>
    </source>
</evidence>
<dbReference type="SMART" id="SM00355">
    <property type="entry name" value="ZnF_C2H2"/>
    <property type="match status" value="3"/>
</dbReference>
<dbReference type="InterPro" id="IPR036236">
    <property type="entry name" value="Znf_C2H2_sf"/>
</dbReference>
<proteinExistence type="inferred from homology"/>
<evidence type="ECO:0000256" key="5">
    <source>
        <dbReference type="ARBA" id="ARBA00022771"/>
    </source>
</evidence>
<gene>
    <name evidence="12" type="ORF">CANTEDRAFT_115107</name>
</gene>
<feature type="compositionally biased region" description="Low complexity" evidence="10">
    <location>
        <begin position="83"/>
        <end position="96"/>
    </location>
</feature>
<dbReference type="PROSITE" id="PS50157">
    <property type="entry name" value="ZINC_FINGER_C2H2_2"/>
    <property type="match status" value="2"/>
</dbReference>
<keyword evidence="7" id="KW-0539">Nucleus</keyword>
<dbReference type="GO" id="GO:0045944">
    <property type="term" value="P:positive regulation of transcription by RNA polymerase II"/>
    <property type="evidence" value="ECO:0007669"/>
    <property type="project" value="TreeGrafter"/>
</dbReference>
<keyword evidence="5 9" id="KW-0863">Zinc-finger</keyword>
<organism evidence="13">
    <name type="scientific">Candida tenuis (strain ATCC 10573 / BCRC 21748 / CBS 615 / JCM 9827 / NBRC 10315 / NRRL Y-1498 / VKM Y-70)</name>
    <name type="common">Yeast</name>
    <name type="synonym">Yamadazyma tenuis</name>
    <dbReference type="NCBI Taxonomy" id="590646"/>
    <lineage>
        <taxon>Eukaryota</taxon>
        <taxon>Fungi</taxon>
        <taxon>Dikarya</taxon>
        <taxon>Ascomycota</taxon>
        <taxon>Saccharomycotina</taxon>
        <taxon>Pichiomycetes</taxon>
        <taxon>Debaryomycetaceae</taxon>
        <taxon>Yamadazyma</taxon>
    </lineage>
</organism>
<feature type="compositionally biased region" description="Low complexity" evidence="10">
    <location>
        <begin position="335"/>
        <end position="345"/>
    </location>
</feature>
<keyword evidence="4" id="KW-0677">Repeat</keyword>
<name>G3B7M3_CANTC</name>
<dbReference type="STRING" id="590646.G3B7M3"/>
<keyword evidence="6" id="KW-0862">Zinc</keyword>
<dbReference type="EMBL" id="GL996527">
    <property type="protein sequence ID" value="EGV62596.1"/>
    <property type="molecule type" value="Genomic_DNA"/>
</dbReference>
<feature type="compositionally biased region" description="Polar residues" evidence="10">
    <location>
        <begin position="57"/>
        <end position="82"/>
    </location>
</feature>
<evidence type="ECO:0000256" key="8">
    <source>
        <dbReference type="ARBA" id="ARBA00038089"/>
    </source>
</evidence>
<evidence type="ECO:0000256" key="1">
    <source>
        <dbReference type="ARBA" id="ARBA00004123"/>
    </source>
</evidence>
<reference evidence="12 13" key="1">
    <citation type="journal article" date="2011" name="Proc. Natl. Acad. Sci. U.S.A.">
        <title>Comparative genomics of xylose-fermenting fungi for enhanced biofuel production.</title>
        <authorList>
            <person name="Wohlbach D.J."/>
            <person name="Kuo A."/>
            <person name="Sato T.K."/>
            <person name="Potts K.M."/>
            <person name="Salamov A.A."/>
            <person name="LaButti K.M."/>
            <person name="Sun H."/>
            <person name="Clum A."/>
            <person name="Pangilinan J.L."/>
            <person name="Lindquist E.A."/>
            <person name="Lucas S."/>
            <person name="Lapidus A."/>
            <person name="Jin M."/>
            <person name="Gunawan C."/>
            <person name="Balan V."/>
            <person name="Dale B.E."/>
            <person name="Jeffries T.W."/>
            <person name="Zinkel R."/>
            <person name="Barry K.W."/>
            <person name="Grigoriev I.V."/>
            <person name="Gasch A.P."/>
        </authorList>
    </citation>
    <scope>NUCLEOTIDE SEQUENCE [LARGE SCALE GENOMIC DNA]</scope>
    <source>
        <strain evidence="13">ATCC 10573 / BCRC 21748 / CBS 615 / JCM 9827 / NBRC 10315 / NRRL Y-1498 / VKM Y-70</strain>
    </source>
</reference>
<dbReference type="AlphaFoldDB" id="G3B7M3"/>
<dbReference type="InterPro" id="IPR050806">
    <property type="entry name" value="pacC/RIM101"/>
</dbReference>
<dbReference type="Proteomes" id="UP000000707">
    <property type="component" value="Unassembled WGS sequence"/>
</dbReference>
<comment type="subcellular location">
    <subcellularLocation>
        <location evidence="1">Nucleus</location>
    </subcellularLocation>
</comment>
<evidence type="ECO:0000313" key="13">
    <source>
        <dbReference type="Proteomes" id="UP000000707"/>
    </source>
</evidence>
<evidence type="ECO:0000256" key="4">
    <source>
        <dbReference type="ARBA" id="ARBA00022737"/>
    </source>
</evidence>
<feature type="domain" description="C2H2-type" evidence="11">
    <location>
        <begin position="171"/>
        <end position="200"/>
    </location>
</feature>
<dbReference type="GO" id="GO:0008270">
    <property type="term" value="F:zinc ion binding"/>
    <property type="evidence" value="ECO:0007669"/>
    <property type="project" value="UniProtKB-KW"/>
</dbReference>
<feature type="region of interest" description="Disordered" evidence="10">
    <location>
        <begin position="54"/>
        <end position="121"/>
    </location>
</feature>
<feature type="domain" description="C2H2-type" evidence="11">
    <location>
        <begin position="201"/>
        <end position="228"/>
    </location>
</feature>
<dbReference type="PROSITE" id="PS00028">
    <property type="entry name" value="ZINC_FINGER_C2H2_1"/>
    <property type="match status" value="2"/>
</dbReference>
<evidence type="ECO:0000256" key="3">
    <source>
        <dbReference type="ARBA" id="ARBA00022723"/>
    </source>
</evidence>
<dbReference type="GO" id="GO:0005634">
    <property type="term" value="C:nucleus"/>
    <property type="evidence" value="ECO:0007669"/>
    <property type="project" value="UniProtKB-SubCell"/>
</dbReference>
<evidence type="ECO:0000256" key="9">
    <source>
        <dbReference type="PROSITE-ProRule" id="PRU00042"/>
    </source>
</evidence>
<keyword evidence="3" id="KW-0479">Metal-binding</keyword>
<keyword evidence="2" id="KW-0678">Repressor</keyword>
<feature type="compositionally biased region" description="Polar residues" evidence="10">
    <location>
        <begin position="320"/>
        <end position="334"/>
    </location>
</feature>
<dbReference type="PANTHER" id="PTHR47257">
    <property type="entry name" value="PH-RESPONSE TRANSCRIPTION FACTOR PACC/RIM101"/>
    <property type="match status" value="1"/>
</dbReference>
<dbReference type="eggNOG" id="KOG1721">
    <property type="taxonomic scope" value="Eukaryota"/>
</dbReference>
<dbReference type="SUPFAM" id="SSF57667">
    <property type="entry name" value="beta-beta-alpha zinc fingers"/>
    <property type="match status" value="2"/>
</dbReference>
<accession>G3B7M3</accession>
<comment type="similarity">
    <text evidence="8">Belongs to the pacC/RIM101 family.</text>
</comment>
<protein>
    <recommendedName>
        <fullName evidence="11">C2H2-type domain-containing protein</fullName>
    </recommendedName>
</protein>
<dbReference type="FunFam" id="3.30.160.60:FF:002343">
    <property type="entry name" value="Zinc finger protein 33A"/>
    <property type="match status" value="1"/>
</dbReference>
<evidence type="ECO:0000313" key="12">
    <source>
        <dbReference type="EMBL" id="EGV62596.1"/>
    </source>
</evidence>
<evidence type="ECO:0000256" key="7">
    <source>
        <dbReference type="ARBA" id="ARBA00023242"/>
    </source>
</evidence>
<dbReference type="InterPro" id="IPR013087">
    <property type="entry name" value="Znf_C2H2_type"/>
</dbReference>
<feature type="compositionally biased region" description="Polar residues" evidence="10">
    <location>
        <begin position="346"/>
        <end position="355"/>
    </location>
</feature>
<dbReference type="HOGENOM" id="CLU_609704_0_0_1"/>
<dbReference type="PANTHER" id="PTHR47257:SF1">
    <property type="entry name" value="PH-RESPONSE TRANSCRIPTION FACTOR PACC_RIM101"/>
    <property type="match status" value="1"/>
</dbReference>
<dbReference type="GeneID" id="18247721"/>
<evidence type="ECO:0000256" key="10">
    <source>
        <dbReference type="SAM" id="MobiDB-lite"/>
    </source>
</evidence>
<dbReference type="KEGG" id="cten:18247721"/>
<dbReference type="OrthoDB" id="6155966at2759"/>
<feature type="region of interest" description="Disordered" evidence="10">
    <location>
        <begin position="320"/>
        <end position="355"/>
    </location>
</feature>
<evidence type="ECO:0000256" key="2">
    <source>
        <dbReference type="ARBA" id="ARBA00022491"/>
    </source>
</evidence>
<dbReference type="Gene3D" id="3.30.160.60">
    <property type="entry name" value="Classic Zinc Finger"/>
    <property type="match status" value="2"/>
</dbReference>
<keyword evidence="13" id="KW-1185">Reference proteome</keyword>
<evidence type="ECO:0000259" key="11">
    <source>
        <dbReference type="PROSITE" id="PS50157"/>
    </source>
</evidence>